<dbReference type="OrthoDB" id="5985073at2759"/>
<feature type="disulfide bond" evidence="5">
    <location>
        <begin position="152"/>
        <end position="161"/>
    </location>
</feature>
<dbReference type="GO" id="GO:0006032">
    <property type="term" value="P:chitin catabolic process"/>
    <property type="evidence" value="ECO:0007669"/>
    <property type="project" value="InterPro"/>
</dbReference>
<dbReference type="Gene3D" id="1.10.530.10">
    <property type="match status" value="1"/>
</dbReference>
<evidence type="ECO:0000256" key="5">
    <source>
        <dbReference type="PIRSR" id="PIRSR001060-2"/>
    </source>
</evidence>
<dbReference type="CDD" id="cd00325">
    <property type="entry name" value="chitinase_GH19"/>
    <property type="match status" value="1"/>
</dbReference>
<feature type="disulfide bond" evidence="5 6">
    <location>
        <begin position="40"/>
        <end position="54"/>
    </location>
</feature>
<evidence type="ECO:0000313" key="9">
    <source>
        <dbReference type="EMBL" id="OMO94919.1"/>
    </source>
</evidence>
<dbReference type="InterPro" id="IPR000726">
    <property type="entry name" value="Glyco_hydro_19_cat"/>
</dbReference>
<proteinExistence type="inferred from homology"/>
<keyword evidence="2 6" id="KW-0147">Chitin-binding</keyword>
<dbReference type="PIRSF" id="PIRSF001060">
    <property type="entry name" value="Endochitinase"/>
    <property type="match status" value="1"/>
</dbReference>
<dbReference type="OMA" id="FMCHIEE"/>
<feature type="disulfide bond" evidence="5">
    <location>
        <begin position="239"/>
        <end position="271"/>
    </location>
</feature>
<dbReference type="CDD" id="cd00035">
    <property type="entry name" value="ChtBD1"/>
    <property type="match status" value="1"/>
</dbReference>
<reference evidence="9 10" key="1">
    <citation type="submission" date="2013-09" db="EMBL/GenBank/DDBJ databases">
        <title>Corchorus capsularis genome sequencing.</title>
        <authorList>
            <person name="Alam M."/>
            <person name="Haque M.S."/>
            <person name="Islam M.S."/>
            <person name="Emdad E.M."/>
            <person name="Islam M.M."/>
            <person name="Ahmed B."/>
            <person name="Halim A."/>
            <person name="Hossen Q.M.M."/>
            <person name="Hossain M.Z."/>
            <person name="Ahmed R."/>
            <person name="Khan M.M."/>
            <person name="Islam R."/>
            <person name="Rashid M.M."/>
            <person name="Khan S.A."/>
            <person name="Rahman M.S."/>
            <person name="Alam M."/>
        </authorList>
    </citation>
    <scope>NUCLEOTIDE SEQUENCE [LARGE SCALE GENOMIC DNA]</scope>
    <source>
        <strain evidence="10">cv. CVL-1</strain>
        <tissue evidence="9">Whole seedling</tissue>
    </source>
</reference>
<feature type="disulfide bond" evidence="5 6">
    <location>
        <begin position="35"/>
        <end position="47"/>
    </location>
</feature>
<keyword evidence="7" id="KW-0732">Signal</keyword>
<feature type="disulfide bond" evidence="5">
    <location>
        <begin position="90"/>
        <end position="139"/>
    </location>
</feature>
<dbReference type="PROSITE" id="PS50941">
    <property type="entry name" value="CHIT_BIND_I_2"/>
    <property type="match status" value="1"/>
</dbReference>
<dbReference type="GO" id="GO:0005975">
    <property type="term" value="P:carbohydrate metabolic process"/>
    <property type="evidence" value="ECO:0007669"/>
    <property type="project" value="InterPro"/>
</dbReference>
<evidence type="ECO:0000256" key="3">
    <source>
        <dbReference type="ARBA" id="ARBA00023157"/>
    </source>
</evidence>
<feature type="chain" id="PRO_5012706652" evidence="7">
    <location>
        <begin position="21"/>
        <end position="271"/>
    </location>
</feature>
<comment type="caution">
    <text evidence="9">The sequence shown here is derived from an EMBL/GenBank/DDBJ whole genome shotgun (WGS) entry which is preliminary data.</text>
</comment>
<sequence>MVTPTMKKTLIAIMIAGVLAGAVPGNVEAQCGNTCSPTQCCSRFGFCGTSPDHCGVNCRGGPCINNNVALANIVTPEFFNGILNQAAGTCVGRNFYSRKAFLDAVNSFTQFARVGSVEDSKREIAAFFAHASHETRSFCFIEENGGASKDYCDKTKKEYPCNPSKGYYGRGPLQLTWNYNYGEAGKDVGFDGLNAPEIVAKDPLISFKASVSYWMNNVAGVMNKGFGETIRVINGDHECDGKDPAKVQSRIDFYRKYCSQLGVAPVGNLAC</sequence>
<protein>
    <submittedName>
        <fullName evidence="9">Glycoside hydrolase, family 19, catalytic</fullName>
    </submittedName>
</protein>
<keyword evidence="9" id="KW-0378">Hydrolase</keyword>
<evidence type="ECO:0000256" key="1">
    <source>
        <dbReference type="ARBA" id="ARBA00009373"/>
    </source>
</evidence>
<keyword evidence="10" id="KW-1185">Reference proteome</keyword>
<dbReference type="FunFam" id="3.30.20.10:FF:000001">
    <property type="entry name" value="Endochitinase (Chitinase)"/>
    <property type="match status" value="1"/>
</dbReference>
<dbReference type="InterPro" id="IPR036861">
    <property type="entry name" value="Endochitinase-like_sf"/>
</dbReference>
<dbReference type="GO" id="GO:0008061">
    <property type="term" value="F:chitin binding"/>
    <property type="evidence" value="ECO:0007669"/>
    <property type="project" value="UniProtKB-UniRule"/>
</dbReference>
<keyword evidence="3 5" id="KW-1015">Disulfide bond</keyword>
<gene>
    <name evidence="9" type="ORF">CCACVL1_05694</name>
</gene>
<dbReference type="InterPro" id="IPR016283">
    <property type="entry name" value="Glyco_hydro_19"/>
</dbReference>
<evidence type="ECO:0000256" key="2">
    <source>
        <dbReference type="ARBA" id="ARBA00022669"/>
    </source>
</evidence>
<dbReference type="Gene3D" id="3.30.60.10">
    <property type="entry name" value="Endochitinase-like"/>
    <property type="match status" value="1"/>
</dbReference>
<dbReference type="SUPFAM" id="SSF57016">
    <property type="entry name" value="Plant lectins/antimicrobial peptides"/>
    <property type="match status" value="1"/>
</dbReference>
<dbReference type="PROSITE" id="PS00773">
    <property type="entry name" value="CHITINASE_19_1"/>
    <property type="match status" value="1"/>
</dbReference>
<accession>A0A1R3JJ94</accession>
<organism evidence="9 10">
    <name type="scientific">Corchorus capsularis</name>
    <name type="common">Jute</name>
    <dbReference type="NCBI Taxonomy" id="210143"/>
    <lineage>
        <taxon>Eukaryota</taxon>
        <taxon>Viridiplantae</taxon>
        <taxon>Streptophyta</taxon>
        <taxon>Embryophyta</taxon>
        <taxon>Tracheophyta</taxon>
        <taxon>Spermatophyta</taxon>
        <taxon>Magnoliopsida</taxon>
        <taxon>eudicotyledons</taxon>
        <taxon>Gunneridae</taxon>
        <taxon>Pentapetalae</taxon>
        <taxon>rosids</taxon>
        <taxon>malvids</taxon>
        <taxon>Malvales</taxon>
        <taxon>Malvaceae</taxon>
        <taxon>Grewioideae</taxon>
        <taxon>Apeibeae</taxon>
        <taxon>Corchorus</taxon>
    </lineage>
</organism>
<evidence type="ECO:0000256" key="6">
    <source>
        <dbReference type="PROSITE-ProRule" id="PRU00261"/>
    </source>
</evidence>
<dbReference type="PANTHER" id="PTHR22595:SF119">
    <property type="entry name" value="ENDOCHITINASE EP3-LIKE"/>
    <property type="match status" value="1"/>
</dbReference>
<dbReference type="PANTHER" id="PTHR22595">
    <property type="entry name" value="CHITINASE-RELATED"/>
    <property type="match status" value="1"/>
</dbReference>
<dbReference type="Gramene" id="OMO94919">
    <property type="protein sequence ID" value="OMO94919"/>
    <property type="gene ID" value="CCACVL1_05694"/>
</dbReference>
<evidence type="ECO:0000256" key="7">
    <source>
        <dbReference type="SAM" id="SignalP"/>
    </source>
</evidence>
<evidence type="ECO:0000313" key="10">
    <source>
        <dbReference type="Proteomes" id="UP000188268"/>
    </source>
</evidence>
<name>A0A1R3JJ94_COCAP</name>
<comment type="similarity">
    <text evidence="1">Belongs to the glycosyl hydrolase 19 family. Chitinase class I subfamily.</text>
</comment>
<feature type="active site" description="Proton donor" evidence="4">
    <location>
        <position position="134"/>
    </location>
</feature>
<dbReference type="GO" id="GO:0016998">
    <property type="term" value="P:cell wall macromolecule catabolic process"/>
    <property type="evidence" value="ECO:0007669"/>
    <property type="project" value="InterPro"/>
</dbReference>
<dbReference type="AlphaFoldDB" id="A0A1R3JJ94"/>
<evidence type="ECO:0000259" key="8">
    <source>
        <dbReference type="PROSITE" id="PS50941"/>
    </source>
</evidence>
<feature type="domain" description="Chitin-binding type-1" evidence="8">
    <location>
        <begin position="28"/>
        <end position="65"/>
    </location>
</feature>
<dbReference type="Pfam" id="PF00182">
    <property type="entry name" value="Glyco_hydro_19"/>
    <property type="match status" value="2"/>
</dbReference>
<evidence type="ECO:0000256" key="4">
    <source>
        <dbReference type="PIRSR" id="PIRSR001060-1"/>
    </source>
</evidence>
<dbReference type="InterPro" id="IPR023346">
    <property type="entry name" value="Lysozyme-like_dom_sf"/>
</dbReference>
<dbReference type="Gene3D" id="3.30.20.10">
    <property type="entry name" value="Endochitinase, domain 2"/>
    <property type="match status" value="1"/>
</dbReference>
<dbReference type="Pfam" id="PF00187">
    <property type="entry name" value="Chitin_bind_1"/>
    <property type="match status" value="1"/>
</dbReference>
<comment type="caution">
    <text evidence="6">Lacks conserved residue(s) required for the propagation of feature annotation.</text>
</comment>
<feature type="signal peptide" evidence="7">
    <location>
        <begin position="1"/>
        <end position="20"/>
    </location>
</feature>
<dbReference type="GO" id="GO:0004568">
    <property type="term" value="F:chitinase activity"/>
    <property type="evidence" value="ECO:0007669"/>
    <property type="project" value="InterPro"/>
</dbReference>
<dbReference type="SUPFAM" id="SSF53955">
    <property type="entry name" value="Lysozyme-like"/>
    <property type="match status" value="1"/>
</dbReference>
<dbReference type="Proteomes" id="UP000188268">
    <property type="component" value="Unassembled WGS sequence"/>
</dbReference>
<dbReference type="EMBL" id="AWWV01007761">
    <property type="protein sequence ID" value="OMO94919.1"/>
    <property type="molecule type" value="Genomic_DNA"/>
</dbReference>
<dbReference type="SMART" id="SM00270">
    <property type="entry name" value="ChtBD1"/>
    <property type="match status" value="1"/>
</dbReference>
<dbReference type="InterPro" id="IPR001002">
    <property type="entry name" value="Chitin-bd_1"/>
</dbReference>